<reference evidence="3 4" key="1">
    <citation type="submission" date="2021-07" db="EMBL/GenBank/DDBJ databases">
        <title>Genome data of Colletotrichum spaethianum.</title>
        <authorList>
            <person name="Utami Y.D."/>
            <person name="Hiruma K."/>
        </authorList>
    </citation>
    <scope>NUCLEOTIDE SEQUENCE [LARGE SCALE GENOMIC DNA]</scope>
    <source>
        <strain evidence="3 4">MAFF 242679</strain>
    </source>
</reference>
<evidence type="ECO:0000313" key="3">
    <source>
        <dbReference type="EMBL" id="GJC82292.1"/>
    </source>
</evidence>
<dbReference type="AntiFam" id="ANF00095">
    <property type="entry name" value="Shadow ORF (opposite ABC transporters)"/>
</dbReference>
<keyword evidence="4" id="KW-1185">Reference proteome</keyword>
<evidence type="ECO:0000313" key="4">
    <source>
        <dbReference type="Proteomes" id="UP001055172"/>
    </source>
</evidence>
<dbReference type="AntiFam" id="ANF00142">
    <property type="entry name" value="Shadow ORF (opposite yadG)"/>
</dbReference>
<evidence type="ECO:0000256" key="1">
    <source>
        <dbReference type="SAM" id="MobiDB-lite"/>
    </source>
</evidence>
<feature type="transmembrane region" description="Helical" evidence="2">
    <location>
        <begin position="627"/>
        <end position="653"/>
    </location>
</feature>
<protein>
    <submittedName>
        <fullName evidence="3">Uncharacterized protein</fullName>
    </submittedName>
</protein>
<keyword evidence="2" id="KW-0472">Membrane</keyword>
<sequence>MLLETHQSIELGCSGEQMARLRRAGVLVTKHLLHRIEAVALALLHELLVPALGGDAARLDDEDDVGLAHRVQPVGDGDDSDATCRALQPVLQRPLALGVERARALVEQQQPRLPDERPRDRDALALPSGKLRPVGAALRVVALREGGDDVVDVGEAARLLDLGVRGVPSRARAEADVEAHAAVEEGAVLRDDGDVVAEVGGGELGDVGAVDLDRAGAGGVHALDDGHDGGFASARGPDETAELARLDGEGQVVEDLDLRAGGVGEGYALEGDRHAAPARRGAGFGFGEGLDVLFLALGRGLVLLAGLGLVEVKQAEDPGSRHPGPRHLGRETEHLAPELGADEHGDEDDEEFGLRCVPLDDLSRAPPVREGVDDVAGAVCDGEPDVGNGAGRDDLLLGPLQGAFVLAEDLVLQREGGDGLDGVHRFNGDTDGLGEDGDDDQAHDGDSPGQDVGVDDGDDEVDDDSEDGAHDGAAEPANSRGILGDDGKERRGVAVLGLVPLELLAEEGAERAHADRVQQLLGEVTKGGPAGQVRDELDAGEHEEQAGKEGTPTGNVAGLVAGACDADGVAENRAGRAVGAADDEGGDDGEEEPEDMGADHDADSLGDPPGGLVSVEATILELFRCGFLLLLLVLLGLRGLLGFLGLLLSCFCLDGLGEIRRVDAVLLVVDRGGRGFDGGAGAGGCLIFVDSVNVLQVNQVGSHALSLAAADELTTVADRRSKPMFETVDEGGCIGQLGRMLHEPDNLNHFGSVCLGCGVKVRAVHKVLGKLPELGPVERFFEPLVFLPWRVHEAERDVFKHRTVKEGWLLLDETDVTAHVSHVQSANVVAVDENCAFFGIVDSRRQTGNR</sequence>
<accession>A0AA37GKU7</accession>
<feature type="compositionally biased region" description="Acidic residues" evidence="1">
    <location>
        <begin position="453"/>
        <end position="466"/>
    </location>
</feature>
<feature type="compositionally biased region" description="Acidic residues" evidence="1">
    <location>
        <begin position="581"/>
        <end position="596"/>
    </location>
</feature>
<feature type="region of interest" description="Disordered" evidence="1">
    <location>
        <begin position="577"/>
        <end position="607"/>
    </location>
</feature>
<dbReference type="EMBL" id="BPPX01000009">
    <property type="protein sequence ID" value="GJC82292.1"/>
    <property type="molecule type" value="Genomic_DNA"/>
</dbReference>
<comment type="caution">
    <text evidence="3">The sequence shown here is derived from an EMBL/GenBank/DDBJ whole genome shotgun (WGS) entry which is preliminary data.</text>
</comment>
<dbReference type="Proteomes" id="UP001055172">
    <property type="component" value="Unassembled WGS sequence"/>
</dbReference>
<gene>
    <name evidence="3" type="ORF">ColLi_05130</name>
</gene>
<proteinExistence type="predicted"/>
<feature type="compositionally biased region" description="Basic and acidic residues" evidence="1">
    <location>
        <begin position="416"/>
        <end position="428"/>
    </location>
</feature>
<dbReference type="AlphaFoldDB" id="A0AA37GKU7"/>
<keyword evidence="2" id="KW-0812">Transmembrane</keyword>
<keyword evidence="2" id="KW-1133">Transmembrane helix</keyword>
<feature type="region of interest" description="Disordered" evidence="1">
    <location>
        <begin position="416"/>
        <end position="486"/>
    </location>
</feature>
<evidence type="ECO:0000256" key="2">
    <source>
        <dbReference type="SAM" id="Phobius"/>
    </source>
</evidence>
<organism evidence="3 4">
    <name type="scientific">Colletotrichum liriopes</name>
    <dbReference type="NCBI Taxonomy" id="708192"/>
    <lineage>
        <taxon>Eukaryota</taxon>
        <taxon>Fungi</taxon>
        <taxon>Dikarya</taxon>
        <taxon>Ascomycota</taxon>
        <taxon>Pezizomycotina</taxon>
        <taxon>Sordariomycetes</taxon>
        <taxon>Hypocreomycetidae</taxon>
        <taxon>Glomerellales</taxon>
        <taxon>Glomerellaceae</taxon>
        <taxon>Colletotrichum</taxon>
        <taxon>Colletotrichum spaethianum species complex</taxon>
    </lineage>
</organism>
<name>A0AA37GKU7_9PEZI</name>